<dbReference type="PANTHER" id="PTHR15496">
    <property type="entry name" value="GENERAL TRANSCRIPTION FACTOR 3C POLYPEPTIDE 4 FAMILY"/>
    <property type="match status" value="1"/>
</dbReference>
<protein>
    <recommendedName>
        <fullName evidence="5">Transcription factor IIIC putative zinc-finger domain-containing protein</fullName>
    </recommendedName>
</protein>
<reference evidence="4" key="1">
    <citation type="journal article" date="2017" name="Nat. Microbiol.">
        <title>Global analysis of biosynthetic gene clusters reveals vast potential of secondary metabolite production in Penicillium species.</title>
        <authorList>
            <person name="Nielsen J.C."/>
            <person name="Grijseels S."/>
            <person name="Prigent S."/>
            <person name="Ji B."/>
            <person name="Dainat J."/>
            <person name="Nielsen K.F."/>
            <person name="Frisvad J.C."/>
            <person name="Workman M."/>
            <person name="Nielsen J."/>
        </authorList>
    </citation>
    <scope>NUCLEOTIDE SEQUENCE [LARGE SCALE GENOMIC DNA]</scope>
    <source>
        <strain evidence="4">IBT 31321</strain>
    </source>
</reference>
<evidence type="ECO:0000313" key="3">
    <source>
        <dbReference type="EMBL" id="OQE42989.1"/>
    </source>
</evidence>
<dbReference type="InterPro" id="IPR024761">
    <property type="entry name" value="TFIIIC_delta_N"/>
</dbReference>
<dbReference type="InterPro" id="IPR044230">
    <property type="entry name" value="GTF3C4"/>
</dbReference>
<sequence>MQPKQKQISRYPSSYLHTVPHKPFIYQKCWRSKNPIFDDMLNPVALSLSPSCHDAISWSPDGEIAIAAGEYFQVLTPKNGPDDDAAPNSTQDWLVARVRANLFTNFEWPSYLPGNRDDFSVAADLSESNVVSLAWSPAGLGKYRRSVLAVLTSNLVLSLWEPIGLKKQWTRVAVANHMFWPRLPPSQDPDSHGFRKVYIRSFTWCESLKPSMPTAGSSFLHSHESRWGIPLLTVVNDLNEVMLVRVRRSDPTNTPSKPYDLQILALYCLKNMETKGGRVCSESLFKKAIRERQRTTELSCGPWQISPSTSPGNFGCAVAMIAAVCGTQLRLMKLEVTIGSSLGETSQRYMLVTDLTEHPLDKLNEKWACHNIAGPLRWLHTRSSTTIALAVGAMAGFIAISMPYAAYTGSATNSNAIGFHDYPIYEPETEDNKGRQVRHLEPISAMLTSINQESDTCKLHVGTLGGIGLVTELRQLQSGIALQQPKWKRMIEEFQDDYDEEHDLGGMSVSRIWGLASHRNMTAAIFTSHPTDMIEYRITSDDRSMIVFSDEGEPTRNAQAPFVAHIPDGQASNHDQTGEVIRFVLPGDDGNIETDSESQRLVYAVACRAIVGEGNKSLRLHARRSLERLAVVTGADLSDEISKCNSEPTPISAKTMDQLAGPGGHLYEKCEVCEAAIGWPKAQSAQCANGHAWERCGLSFLAIQEPGISKYCFVCRKEALDEERVACVRGGKQGRTFDALFETFDTCLQCAAKFQASY</sequence>
<feature type="domain" description="Transcription factor IIIC 90kDa subunit N-terminal" evidence="1">
    <location>
        <begin position="58"/>
        <end position="549"/>
    </location>
</feature>
<dbReference type="GO" id="GO:0000127">
    <property type="term" value="C:transcription factor TFIIIC complex"/>
    <property type="evidence" value="ECO:0007669"/>
    <property type="project" value="InterPro"/>
</dbReference>
<keyword evidence="4" id="KW-1185">Reference proteome</keyword>
<comment type="caution">
    <text evidence="3">The sequence shown here is derived from an EMBL/GenBank/DDBJ whole genome shotgun (WGS) entry which is preliminary data.</text>
</comment>
<dbReference type="Pfam" id="PF12660">
    <property type="entry name" value="zf-TFIIIC"/>
    <property type="match status" value="1"/>
</dbReference>
<organism evidence="3 4">
    <name type="scientific">Penicillium coprophilum</name>
    <dbReference type="NCBI Taxonomy" id="36646"/>
    <lineage>
        <taxon>Eukaryota</taxon>
        <taxon>Fungi</taxon>
        <taxon>Dikarya</taxon>
        <taxon>Ascomycota</taxon>
        <taxon>Pezizomycotina</taxon>
        <taxon>Eurotiomycetes</taxon>
        <taxon>Eurotiomycetidae</taxon>
        <taxon>Eurotiales</taxon>
        <taxon>Aspergillaceae</taxon>
        <taxon>Penicillium</taxon>
    </lineage>
</organism>
<dbReference type="Pfam" id="PF12657">
    <property type="entry name" value="TFIIIC_delta"/>
    <property type="match status" value="1"/>
</dbReference>
<feature type="domain" description="Transcription factor IIIC putative zinc-finger" evidence="2">
    <location>
        <begin position="658"/>
        <end position="754"/>
    </location>
</feature>
<accession>A0A1V6UXL0</accession>
<dbReference type="EMBL" id="MDDG01000003">
    <property type="protein sequence ID" value="OQE42989.1"/>
    <property type="molecule type" value="Genomic_DNA"/>
</dbReference>
<gene>
    <name evidence="3" type="ORF">PENCOP_c003G06388</name>
</gene>
<dbReference type="PANTHER" id="PTHR15496:SF2">
    <property type="entry name" value="GENERAL TRANSCRIPTION FACTOR 3C POLYPEPTIDE 4"/>
    <property type="match status" value="1"/>
</dbReference>
<dbReference type="Proteomes" id="UP000191500">
    <property type="component" value="Unassembled WGS sequence"/>
</dbReference>
<proteinExistence type="predicted"/>
<dbReference type="AlphaFoldDB" id="A0A1V6UXL0"/>
<dbReference type="GO" id="GO:0006384">
    <property type="term" value="P:transcription initiation at RNA polymerase III promoter"/>
    <property type="evidence" value="ECO:0007669"/>
    <property type="project" value="InterPro"/>
</dbReference>
<evidence type="ECO:0008006" key="5">
    <source>
        <dbReference type="Google" id="ProtNLM"/>
    </source>
</evidence>
<evidence type="ECO:0000313" key="4">
    <source>
        <dbReference type="Proteomes" id="UP000191500"/>
    </source>
</evidence>
<dbReference type="GO" id="GO:0004402">
    <property type="term" value="F:histone acetyltransferase activity"/>
    <property type="evidence" value="ECO:0007669"/>
    <property type="project" value="InterPro"/>
</dbReference>
<evidence type="ECO:0000259" key="1">
    <source>
        <dbReference type="Pfam" id="PF12657"/>
    </source>
</evidence>
<dbReference type="STRING" id="36646.A0A1V6UXL0"/>
<dbReference type="InterPro" id="IPR024764">
    <property type="entry name" value="TFIIIC_Znf"/>
</dbReference>
<name>A0A1V6UXL0_9EURO</name>
<evidence type="ECO:0000259" key="2">
    <source>
        <dbReference type="Pfam" id="PF12660"/>
    </source>
</evidence>